<sequence>MIVYVPMLLGVNVNCSCWAAVMMSGRKAELRQLRLELFDPLHEVLVKWLVNSFQRPWGVASSLVEIDTLTCDCIHVLFKFVASSEVFLAIKLAQDGINLRVWLFAWW</sequence>
<keyword evidence="2" id="KW-1185">Reference proteome</keyword>
<dbReference type="Proteomes" id="UP001472677">
    <property type="component" value="Unassembled WGS sequence"/>
</dbReference>
<name>A0ABR2B9A7_9ROSI</name>
<organism evidence="1 2">
    <name type="scientific">Hibiscus sabdariffa</name>
    <name type="common">roselle</name>
    <dbReference type="NCBI Taxonomy" id="183260"/>
    <lineage>
        <taxon>Eukaryota</taxon>
        <taxon>Viridiplantae</taxon>
        <taxon>Streptophyta</taxon>
        <taxon>Embryophyta</taxon>
        <taxon>Tracheophyta</taxon>
        <taxon>Spermatophyta</taxon>
        <taxon>Magnoliopsida</taxon>
        <taxon>eudicotyledons</taxon>
        <taxon>Gunneridae</taxon>
        <taxon>Pentapetalae</taxon>
        <taxon>rosids</taxon>
        <taxon>malvids</taxon>
        <taxon>Malvales</taxon>
        <taxon>Malvaceae</taxon>
        <taxon>Malvoideae</taxon>
        <taxon>Hibiscus</taxon>
    </lineage>
</organism>
<comment type="caution">
    <text evidence="1">The sequence shown here is derived from an EMBL/GenBank/DDBJ whole genome shotgun (WGS) entry which is preliminary data.</text>
</comment>
<accession>A0ABR2B9A7</accession>
<evidence type="ECO:0000313" key="2">
    <source>
        <dbReference type="Proteomes" id="UP001472677"/>
    </source>
</evidence>
<evidence type="ECO:0000313" key="1">
    <source>
        <dbReference type="EMBL" id="KAK8502945.1"/>
    </source>
</evidence>
<dbReference type="EMBL" id="JBBPBM010000159">
    <property type="protein sequence ID" value="KAK8502945.1"/>
    <property type="molecule type" value="Genomic_DNA"/>
</dbReference>
<protein>
    <submittedName>
        <fullName evidence="1">Uncharacterized protein</fullName>
    </submittedName>
</protein>
<proteinExistence type="predicted"/>
<reference evidence="1 2" key="1">
    <citation type="journal article" date="2024" name="G3 (Bethesda)">
        <title>Genome assembly of Hibiscus sabdariffa L. provides insights into metabolisms of medicinal natural products.</title>
        <authorList>
            <person name="Kim T."/>
        </authorList>
    </citation>
    <scope>NUCLEOTIDE SEQUENCE [LARGE SCALE GENOMIC DNA]</scope>
    <source>
        <strain evidence="1">TK-2024</strain>
        <tissue evidence="1">Old leaves</tissue>
    </source>
</reference>
<gene>
    <name evidence="1" type="ORF">V6N12_054170</name>
</gene>